<gene>
    <name evidence="2" type="ORF">CCR75_001820</name>
</gene>
<keyword evidence="3" id="KW-1185">Reference proteome</keyword>
<evidence type="ECO:0000313" key="3">
    <source>
        <dbReference type="Proteomes" id="UP000294530"/>
    </source>
</evidence>
<dbReference type="Proteomes" id="UP000294530">
    <property type="component" value="Unassembled WGS sequence"/>
</dbReference>
<dbReference type="RefSeq" id="XP_067815469.1">
    <property type="nucleotide sequence ID" value="XM_067959921.1"/>
</dbReference>
<dbReference type="AlphaFoldDB" id="A0A976IBI4"/>
<sequence length="222" mass="24738">MPLESPQILHGRQLISDHKLVIANFALDQAPPLTVQAKAIKMVLARDCLIYDENIRSKFIKRSNMFAPHTPRHQTKNSGAAHQQLQMKLAAAEMTGDYAAPTLRRVSLTQKSPDSSQNRNNYGLKSNAYQSDDQANLRAKSNEVCHEIRHVCKQQANAFTDQKVSNIEQQSDSVKMLSTVRILTRKASSCITMLDGQGIPIFKSAFGKLFISLSSVNARLTM</sequence>
<feature type="region of interest" description="Disordered" evidence="1">
    <location>
        <begin position="108"/>
        <end position="128"/>
    </location>
</feature>
<dbReference type="EMBL" id="SHOA02000018">
    <property type="protein sequence ID" value="TDH65970.1"/>
    <property type="molecule type" value="Genomic_DNA"/>
</dbReference>
<dbReference type="GeneID" id="94345592"/>
<evidence type="ECO:0000313" key="2">
    <source>
        <dbReference type="EMBL" id="TDH65970.1"/>
    </source>
</evidence>
<evidence type="ECO:0000256" key="1">
    <source>
        <dbReference type="SAM" id="MobiDB-lite"/>
    </source>
</evidence>
<comment type="caution">
    <text evidence="2">The sequence shown here is derived from an EMBL/GenBank/DDBJ whole genome shotgun (WGS) entry which is preliminary data.</text>
</comment>
<dbReference type="KEGG" id="blac:94345592"/>
<protein>
    <submittedName>
        <fullName evidence="2">Uncharacterized protein</fullName>
    </submittedName>
</protein>
<accession>A0A976IBI4</accession>
<proteinExistence type="predicted"/>
<reference evidence="2 3" key="1">
    <citation type="journal article" date="2021" name="Genome Biol.">
        <title>AFLAP: assembly-free linkage analysis pipeline using k-mers from genome sequencing data.</title>
        <authorList>
            <person name="Fletcher K."/>
            <person name="Zhang L."/>
            <person name="Gil J."/>
            <person name="Han R."/>
            <person name="Cavanaugh K."/>
            <person name="Michelmore R."/>
        </authorList>
    </citation>
    <scope>NUCLEOTIDE SEQUENCE [LARGE SCALE GENOMIC DNA]</scope>
    <source>
        <strain evidence="2 3">SF5</strain>
    </source>
</reference>
<organism evidence="2 3">
    <name type="scientific">Bremia lactucae</name>
    <name type="common">Lettuce downy mildew</name>
    <dbReference type="NCBI Taxonomy" id="4779"/>
    <lineage>
        <taxon>Eukaryota</taxon>
        <taxon>Sar</taxon>
        <taxon>Stramenopiles</taxon>
        <taxon>Oomycota</taxon>
        <taxon>Peronosporomycetes</taxon>
        <taxon>Peronosporales</taxon>
        <taxon>Peronosporaceae</taxon>
        <taxon>Bremia</taxon>
    </lineage>
</organism>
<name>A0A976IBI4_BRELC</name>